<keyword evidence="7" id="KW-1185">Reference proteome</keyword>
<gene>
    <name evidence="4 6" type="primary">lptA</name>
    <name evidence="6" type="ORF">QU481_22000</name>
</gene>
<dbReference type="InterPro" id="IPR052037">
    <property type="entry name" value="LPS_export_LptA"/>
</dbReference>
<reference evidence="6" key="1">
    <citation type="submission" date="2023-06" db="EMBL/GenBank/DDBJ databases">
        <authorList>
            <person name="Zhang S."/>
        </authorList>
    </citation>
    <scope>NUCLEOTIDE SEQUENCE</scope>
    <source>
        <strain evidence="6">SG2303</strain>
    </source>
</reference>
<evidence type="ECO:0000313" key="6">
    <source>
        <dbReference type="EMBL" id="MDN0077501.1"/>
    </source>
</evidence>
<feature type="domain" description="Organic solvent tolerance-like N-terminal" evidence="5">
    <location>
        <begin position="33"/>
        <end position="143"/>
    </location>
</feature>
<comment type="function">
    <text evidence="4">Involved in the assembly of lipopolysaccharide (LPS). Required for the translocation of LPS from the inner membrane to the outer membrane.</text>
</comment>
<comment type="similarity">
    <text evidence="4">Belongs to the LptA family.</text>
</comment>
<comment type="subcellular location">
    <subcellularLocation>
        <location evidence="4">Periplasm</location>
    </subcellularLocation>
</comment>
<evidence type="ECO:0000256" key="3">
    <source>
        <dbReference type="ARBA" id="ARBA00022764"/>
    </source>
</evidence>
<comment type="subunit">
    <text evidence="4">Component of the lipopolysaccharide transport and assembly complex.</text>
</comment>
<dbReference type="Proteomes" id="UP001168540">
    <property type="component" value="Unassembled WGS sequence"/>
</dbReference>
<dbReference type="HAMAP" id="MF_01914">
    <property type="entry name" value="LPS_assembly_LptA"/>
    <property type="match status" value="1"/>
</dbReference>
<name>A0ABT7XUN7_9NEIS</name>
<keyword evidence="1 4" id="KW-0813">Transport</keyword>
<evidence type="ECO:0000256" key="4">
    <source>
        <dbReference type="HAMAP-Rule" id="MF_01914"/>
    </source>
</evidence>
<sequence precursor="true">MSNRKRRLALGFALAFALPFAHAELADRDKPIQITADTGTLDQLKGITVWKGNVVVVQGTMKVNAAEVTVTRDDKGNQTLVALGKPVTFKQKVEGKDEWIEGQGSRLDYTTVTNLAVLTGNARIKRNQDLVVGNVITYNTNTEQYEVKGGSATGPNSGRVTVILQPTTVNGGKNNKP</sequence>
<dbReference type="Pfam" id="PF03968">
    <property type="entry name" value="LptD_N"/>
    <property type="match status" value="1"/>
</dbReference>
<evidence type="ECO:0000313" key="7">
    <source>
        <dbReference type="Proteomes" id="UP001168540"/>
    </source>
</evidence>
<feature type="signal peptide" evidence="4">
    <location>
        <begin position="1"/>
        <end position="23"/>
    </location>
</feature>
<organism evidence="6 7">
    <name type="scientific">Crenobacter oryzisoli</name>
    <dbReference type="NCBI Taxonomy" id="3056844"/>
    <lineage>
        <taxon>Bacteria</taxon>
        <taxon>Pseudomonadati</taxon>
        <taxon>Pseudomonadota</taxon>
        <taxon>Betaproteobacteria</taxon>
        <taxon>Neisseriales</taxon>
        <taxon>Neisseriaceae</taxon>
        <taxon>Crenobacter</taxon>
    </lineage>
</organism>
<keyword evidence="3 4" id="KW-0574">Periplasm</keyword>
<feature type="chain" id="PRO_5044932701" description="Lipopolysaccharide export system protein LptA" evidence="4">
    <location>
        <begin position="24"/>
        <end position="177"/>
    </location>
</feature>
<dbReference type="InterPro" id="IPR014340">
    <property type="entry name" value="LptA"/>
</dbReference>
<dbReference type="InterPro" id="IPR005653">
    <property type="entry name" value="OstA-like_N"/>
</dbReference>
<dbReference type="NCBIfam" id="TIGR03002">
    <property type="entry name" value="outer_YhbN_LptA"/>
    <property type="match status" value="1"/>
</dbReference>
<dbReference type="EMBL" id="JAUEDK010000071">
    <property type="protein sequence ID" value="MDN0077501.1"/>
    <property type="molecule type" value="Genomic_DNA"/>
</dbReference>
<dbReference type="PANTHER" id="PTHR36504">
    <property type="entry name" value="LIPOPOLYSACCHARIDE EXPORT SYSTEM PROTEIN LPTA"/>
    <property type="match status" value="1"/>
</dbReference>
<dbReference type="RefSeq" id="WP_289832134.1">
    <property type="nucleotide sequence ID" value="NZ_JAUEDK010000071.1"/>
</dbReference>
<keyword evidence="2 4" id="KW-0732">Signal</keyword>
<dbReference type="PANTHER" id="PTHR36504:SF1">
    <property type="entry name" value="LIPOPOLYSACCHARIDE EXPORT SYSTEM PROTEIN LPTA"/>
    <property type="match status" value="1"/>
</dbReference>
<comment type="caution">
    <text evidence="6">The sequence shown here is derived from an EMBL/GenBank/DDBJ whole genome shotgun (WGS) entry which is preliminary data.</text>
</comment>
<accession>A0ABT7XUN7</accession>
<proteinExistence type="inferred from homology"/>
<evidence type="ECO:0000256" key="1">
    <source>
        <dbReference type="ARBA" id="ARBA00022448"/>
    </source>
</evidence>
<evidence type="ECO:0000259" key="5">
    <source>
        <dbReference type="Pfam" id="PF03968"/>
    </source>
</evidence>
<evidence type="ECO:0000256" key="2">
    <source>
        <dbReference type="ARBA" id="ARBA00022729"/>
    </source>
</evidence>
<protein>
    <recommendedName>
        <fullName evidence="4">Lipopolysaccharide export system protein LptA</fullName>
    </recommendedName>
</protein>
<dbReference type="Gene3D" id="2.60.450.10">
    <property type="entry name" value="Lipopolysaccharide (LPS) transport protein A like domain"/>
    <property type="match status" value="1"/>
</dbReference>